<reference evidence="7 8" key="1">
    <citation type="submission" date="2020-07" db="EMBL/GenBank/DDBJ databases">
        <title>Alkalicella. sp. LB2 genome.</title>
        <authorList>
            <person name="Postec A."/>
            <person name="Quemeneur M."/>
        </authorList>
    </citation>
    <scope>NUCLEOTIDE SEQUENCE [LARGE SCALE GENOMIC DNA]</scope>
    <source>
        <strain evidence="7 8">LB2</strain>
    </source>
</reference>
<evidence type="ECO:0000256" key="2">
    <source>
        <dbReference type="ARBA" id="ARBA00005268"/>
    </source>
</evidence>
<evidence type="ECO:0000313" key="7">
    <source>
        <dbReference type="EMBL" id="QNO14424.1"/>
    </source>
</evidence>
<dbReference type="EMBL" id="CP058559">
    <property type="protein sequence ID" value="QNO14424.1"/>
    <property type="molecule type" value="Genomic_DNA"/>
</dbReference>
<dbReference type="PANTHER" id="PTHR30028">
    <property type="entry name" value="UPF0014 INNER MEMBRANE PROTEIN YBBM-RELATED"/>
    <property type="match status" value="1"/>
</dbReference>
<evidence type="ECO:0000313" key="8">
    <source>
        <dbReference type="Proteomes" id="UP000516160"/>
    </source>
</evidence>
<dbReference type="InterPro" id="IPR005226">
    <property type="entry name" value="UPF0014_fam"/>
</dbReference>
<dbReference type="Proteomes" id="UP000516160">
    <property type="component" value="Chromosome"/>
</dbReference>
<feature type="transmembrane region" description="Helical" evidence="6">
    <location>
        <begin position="219"/>
        <end position="239"/>
    </location>
</feature>
<feature type="transmembrane region" description="Helical" evidence="6">
    <location>
        <begin position="90"/>
        <end position="114"/>
    </location>
</feature>
<keyword evidence="5 6" id="KW-0472">Membrane</keyword>
<feature type="transmembrane region" description="Helical" evidence="6">
    <location>
        <begin position="6"/>
        <end position="26"/>
    </location>
</feature>
<keyword evidence="4 6" id="KW-1133">Transmembrane helix</keyword>
<evidence type="ECO:0000256" key="5">
    <source>
        <dbReference type="ARBA" id="ARBA00023136"/>
    </source>
</evidence>
<evidence type="ECO:0000256" key="1">
    <source>
        <dbReference type="ARBA" id="ARBA00004141"/>
    </source>
</evidence>
<keyword evidence="3 6" id="KW-0812">Transmembrane</keyword>
<dbReference type="Pfam" id="PF03649">
    <property type="entry name" value="UPF0014"/>
    <property type="match status" value="1"/>
</dbReference>
<comment type="subcellular location">
    <subcellularLocation>
        <location evidence="1">Membrane</location>
        <topology evidence="1">Multi-pass membrane protein</topology>
    </subcellularLocation>
</comment>
<dbReference type="GO" id="GO:0005886">
    <property type="term" value="C:plasma membrane"/>
    <property type="evidence" value="ECO:0007669"/>
    <property type="project" value="TreeGrafter"/>
</dbReference>
<evidence type="ECO:0000256" key="6">
    <source>
        <dbReference type="SAM" id="Phobius"/>
    </source>
</evidence>
<dbReference type="PANTHER" id="PTHR30028:SF0">
    <property type="entry name" value="PROTEIN ALUMINUM SENSITIVE 3"/>
    <property type="match status" value="1"/>
</dbReference>
<accession>A0A7G9W6W2</accession>
<evidence type="ECO:0000256" key="4">
    <source>
        <dbReference type="ARBA" id="ARBA00022989"/>
    </source>
</evidence>
<dbReference type="RefSeq" id="WP_213168102.1">
    <property type="nucleotide sequence ID" value="NZ_CP058559.1"/>
</dbReference>
<protein>
    <submittedName>
        <fullName evidence="7">Iron export ABC transporter permease subunit FetB</fullName>
    </submittedName>
</protein>
<name>A0A7G9W6W2_ALKCA</name>
<keyword evidence="8" id="KW-1185">Reference proteome</keyword>
<sequence>MREISTLQVVLSLVFVVMAIYFSRVFKVKMGFDIADAAVRSFVQLIAIGYVLTFIFNLNSPIYVIIMISIMAGVATYNSGKRGQKVKNSFLISGIAIYATTLFTIIVLSGFNIIPFEGQFIIPVAGMVIGNVMNATSLALMRLHDEINSNKSKIEAALSLGATPRQAIQFALQKAITTAMVPVVDRAKVVGIVSLPGGMSGMILAGASPLEAVKFQIVIMYMLLGSPFLTVAITGLLAYKQYFTNYLQLKSSL</sequence>
<feature type="transmembrane region" description="Helical" evidence="6">
    <location>
        <begin position="120"/>
        <end position="141"/>
    </location>
</feature>
<organism evidence="7 8">
    <name type="scientific">Alkalicella caledoniensis</name>
    <dbReference type="NCBI Taxonomy" id="2731377"/>
    <lineage>
        <taxon>Bacteria</taxon>
        <taxon>Bacillati</taxon>
        <taxon>Bacillota</taxon>
        <taxon>Clostridia</taxon>
        <taxon>Eubacteriales</taxon>
        <taxon>Proteinivoracaceae</taxon>
        <taxon>Alkalicella</taxon>
    </lineage>
</organism>
<evidence type="ECO:0000256" key="3">
    <source>
        <dbReference type="ARBA" id="ARBA00022692"/>
    </source>
</evidence>
<dbReference type="KEGG" id="acae:HYG86_06385"/>
<dbReference type="AlphaFoldDB" id="A0A7G9W6W2"/>
<feature type="transmembrane region" description="Helical" evidence="6">
    <location>
        <begin position="189"/>
        <end position="207"/>
    </location>
</feature>
<proteinExistence type="inferred from homology"/>
<gene>
    <name evidence="7" type="primary">fetB</name>
    <name evidence="7" type="ORF">HYG86_06385</name>
</gene>
<comment type="similarity">
    <text evidence="2">Belongs to the UPF0014 family.</text>
</comment>